<sequence length="154" mass="16547">MTANENFYSDLKAFAQFKGICDLENYTQLPNDWLVIITDIKDSTQAIQQGKYRAVNAIGVASIIATLNAVKPLSIPFVFGGDGASLCVPASCIDKVKKALLATQQMAATKFSLTLRCGIVPCAVIHQSQHQVLIARHLVSKAYAQASFIGNGMA</sequence>
<dbReference type="Proteomes" id="UP000537890">
    <property type="component" value="Unassembled WGS sequence"/>
</dbReference>
<protein>
    <submittedName>
        <fullName evidence="1">DUF3095 family protein</fullName>
    </submittedName>
</protein>
<evidence type="ECO:0000313" key="2">
    <source>
        <dbReference type="Proteomes" id="UP000537890"/>
    </source>
</evidence>
<dbReference type="EMBL" id="JACCHS010000054">
    <property type="protein sequence ID" value="NYT46898.1"/>
    <property type="molecule type" value="Genomic_DNA"/>
</dbReference>
<comment type="caution">
    <text evidence="1">The sequence shown here is derived from an EMBL/GenBank/DDBJ whole genome shotgun (WGS) entry which is preliminary data.</text>
</comment>
<reference evidence="1 2" key="1">
    <citation type="submission" date="2020-05" db="EMBL/GenBank/DDBJ databases">
        <title>Horizontal transmission and recombination maintain forever young bacterial symbiont genomes.</title>
        <authorList>
            <person name="Russell S.L."/>
            <person name="Pepper-Tunick E."/>
            <person name="Svedberg J."/>
            <person name="Byrne A."/>
            <person name="Ruelas Castillo J."/>
            <person name="Vollmers C."/>
            <person name="Beinart R.A."/>
            <person name="Corbett-Detig R."/>
        </authorList>
    </citation>
    <scope>NUCLEOTIDE SEQUENCE [LARGE SCALE GENOMIC DNA]</scope>
    <source>
        <strain evidence="1">4727-3</strain>
    </source>
</reference>
<gene>
    <name evidence="1" type="ORF">H0A75_03970</name>
</gene>
<accession>A0A7Z0SCT1</accession>
<evidence type="ECO:0000313" key="1">
    <source>
        <dbReference type="EMBL" id="NYT46898.1"/>
    </source>
</evidence>
<dbReference type="Pfam" id="PF11294">
    <property type="entry name" value="DUF3095"/>
    <property type="match status" value="1"/>
</dbReference>
<dbReference type="InterPro" id="IPR021445">
    <property type="entry name" value="DUF3095"/>
</dbReference>
<dbReference type="AlphaFoldDB" id="A0A7Z0SCT1"/>
<name>A0A7Z0SCT1_9GAMM</name>
<organism evidence="1 2">
    <name type="scientific">Candidatus Methanofishera endochildressiae</name>
    <dbReference type="NCBI Taxonomy" id="2738884"/>
    <lineage>
        <taxon>Bacteria</taxon>
        <taxon>Pseudomonadati</taxon>
        <taxon>Pseudomonadota</taxon>
        <taxon>Gammaproteobacteria</taxon>
        <taxon>Candidatus Methanofishera</taxon>
    </lineage>
</organism>
<proteinExistence type="predicted"/>